<protein>
    <recommendedName>
        <fullName evidence="9">NAD(P) transhydrogenase subunit alpha part 1</fullName>
        <ecNumber evidence="3">7.1.1.1</ecNumber>
    </recommendedName>
    <alternativeName>
        <fullName evidence="11">Nicotinamide nucleotide transhydrogenase subunit alpha 1</fullName>
    </alternativeName>
    <alternativeName>
        <fullName evidence="10">Pyridine nucleotide transhydrogenase subunit alpha 1</fullName>
    </alternativeName>
</protein>
<dbReference type="InterPro" id="IPR007886">
    <property type="entry name" value="AlaDH/PNT_N"/>
</dbReference>
<dbReference type="SUPFAM" id="SSF51735">
    <property type="entry name" value="NAD(P)-binding Rossmann-fold domains"/>
    <property type="match status" value="1"/>
</dbReference>
<dbReference type="GO" id="GO:0006740">
    <property type="term" value="P:NADPH regeneration"/>
    <property type="evidence" value="ECO:0007669"/>
    <property type="project" value="TreeGrafter"/>
</dbReference>
<evidence type="ECO:0000256" key="6">
    <source>
        <dbReference type="ARBA" id="ARBA00022967"/>
    </source>
</evidence>
<dbReference type="GO" id="GO:0016491">
    <property type="term" value="F:oxidoreductase activity"/>
    <property type="evidence" value="ECO:0007669"/>
    <property type="project" value="InterPro"/>
</dbReference>
<evidence type="ECO:0000256" key="1">
    <source>
        <dbReference type="ARBA" id="ARBA00003943"/>
    </source>
</evidence>
<dbReference type="NCBIfam" id="NF006942">
    <property type="entry name" value="PRK09424.1"/>
    <property type="match status" value="1"/>
</dbReference>
<dbReference type="GO" id="GO:0050661">
    <property type="term" value="F:NADP binding"/>
    <property type="evidence" value="ECO:0007669"/>
    <property type="project" value="TreeGrafter"/>
</dbReference>
<proteinExistence type="inferred from homology"/>
<reference evidence="14 15" key="1">
    <citation type="submission" date="2019-03" db="EMBL/GenBank/DDBJ databases">
        <title>Genomic Encyclopedia of Type Strains, Phase IV (KMG-IV): sequencing the most valuable type-strain genomes for metagenomic binning, comparative biology and taxonomic classification.</title>
        <authorList>
            <person name="Goeker M."/>
        </authorList>
    </citation>
    <scope>NUCLEOTIDE SEQUENCE [LARGE SCALE GENOMIC DNA]</scope>
    <source>
        <strain evidence="14 15">DSM 21100</strain>
    </source>
</reference>
<dbReference type="FunFam" id="3.40.50.720:FF:000188">
    <property type="entry name" value="NAD(P) transhydrogenase alpha subunit 1"/>
    <property type="match status" value="1"/>
</dbReference>
<keyword evidence="6" id="KW-1278">Translocase</keyword>
<comment type="catalytic activity">
    <reaction evidence="8">
        <text>NAD(+) + NADPH + H(+)(in) = NADH + NADP(+) + H(+)(out)</text>
        <dbReference type="Rhea" id="RHEA:47992"/>
        <dbReference type="ChEBI" id="CHEBI:15378"/>
        <dbReference type="ChEBI" id="CHEBI:57540"/>
        <dbReference type="ChEBI" id="CHEBI:57783"/>
        <dbReference type="ChEBI" id="CHEBI:57945"/>
        <dbReference type="ChEBI" id="CHEBI:58349"/>
        <dbReference type="EC" id="7.1.1.1"/>
    </reaction>
</comment>
<dbReference type="Gene3D" id="3.40.50.720">
    <property type="entry name" value="NAD(P)-binding Rossmann-like Domain"/>
    <property type="match status" value="2"/>
</dbReference>
<sequence>MGLKIYVPKESRSGENRVALTPSVVKQLIAEGFECYIEPDAGSGAGFSDEAYQGAGALIAGQSAAWAAADVVLKVNPPSPDEVAQMKKGAVLISMMYAFSNPALVEACSRQGVTSFALDAVPRISRAQKMDVLSSQANLAGYKAVIIGANEMGKIFPLLMTAAGTITPSKVLIFGAGVAGLQAVATAKRLGAVVEVTDVRPETKEQVESLGGKFLVVDSAEGIKTEGGYAREVSEDFLRKQKELVEKHIAQADLVITTAQVFGRKAPVLITEDMVRLMKPGSVIVDMAVEQGGNCSLSEAGKTVVNHGVKIVGQTNLPSLLPVNASELFAKNISTLLLHLGNGEGFKLDREEEITKGCLITHDGQLVHESTKQLLNNAAQSA</sequence>
<evidence type="ECO:0000259" key="12">
    <source>
        <dbReference type="SMART" id="SM01002"/>
    </source>
</evidence>
<evidence type="ECO:0000256" key="8">
    <source>
        <dbReference type="ARBA" id="ARBA00048202"/>
    </source>
</evidence>
<evidence type="ECO:0000256" key="2">
    <source>
        <dbReference type="ARBA" id="ARBA00005689"/>
    </source>
</evidence>
<dbReference type="Pfam" id="PF05222">
    <property type="entry name" value="AlaDh_PNT_N"/>
    <property type="match status" value="1"/>
</dbReference>
<evidence type="ECO:0000256" key="4">
    <source>
        <dbReference type="ARBA" id="ARBA00022741"/>
    </source>
</evidence>
<evidence type="ECO:0000259" key="13">
    <source>
        <dbReference type="SMART" id="SM01003"/>
    </source>
</evidence>
<dbReference type="InterPro" id="IPR008143">
    <property type="entry name" value="Ala_DH/PNT_CS2"/>
</dbReference>
<evidence type="ECO:0000313" key="15">
    <source>
        <dbReference type="Proteomes" id="UP000295807"/>
    </source>
</evidence>
<comment type="function">
    <text evidence="1">The transhydrogenation between NADH and NADP is coupled to respiration and ATP hydrolysis and functions as a proton pump across the membrane.</text>
</comment>
<feature type="domain" description="Alanine dehydrogenase/pyridine nucleotide transhydrogenase NAD(H)-binding" evidence="12">
    <location>
        <begin position="149"/>
        <end position="313"/>
    </location>
</feature>
<evidence type="ECO:0000256" key="3">
    <source>
        <dbReference type="ARBA" id="ARBA00012943"/>
    </source>
</evidence>
<evidence type="ECO:0000256" key="7">
    <source>
        <dbReference type="ARBA" id="ARBA00023027"/>
    </source>
</evidence>
<dbReference type="InterPro" id="IPR036291">
    <property type="entry name" value="NAD(P)-bd_dom_sf"/>
</dbReference>
<dbReference type="EC" id="7.1.1.1" evidence="3"/>
<dbReference type="PROSITE" id="PS00837">
    <property type="entry name" value="ALADH_PNT_2"/>
    <property type="match status" value="1"/>
</dbReference>
<accession>A0A4R3KY69</accession>
<dbReference type="SMART" id="SM01003">
    <property type="entry name" value="AlaDh_PNT_N"/>
    <property type="match status" value="1"/>
</dbReference>
<dbReference type="CDD" id="cd05304">
    <property type="entry name" value="Rubrum_tdh"/>
    <property type="match status" value="1"/>
</dbReference>
<keyword evidence="7" id="KW-0520">NAD</keyword>
<dbReference type="RefSeq" id="WP_132127437.1">
    <property type="nucleotide sequence ID" value="NZ_CP042432.1"/>
</dbReference>
<feature type="domain" description="Alanine dehydrogenase/pyridine nucleotide transhydrogenase N-terminal" evidence="13">
    <location>
        <begin position="6"/>
        <end position="140"/>
    </location>
</feature>
<gene>
    <name evidence="14" type="ORF">EDD80_101163</name>
</gene>
<evidence type="ECO:0000256" key="9">
    <source>
        <dbReference type="ARBA" id="ARBA00071353"/>
    </source>
</evidence>
<dbReference type="PANTHER" id="PTHR10160:SF19">
    <property type="entry name" value="PROTON-TRANSLOCATING NAD(P)(+) TRANSHYDROGENASE"/>
    <property type="match status" value="1"/>
</dbReference>
<organism evidence="14 15">
    <name type="scientific">Anseongella ginsenosidimutans</name>
    <dbReference type="NCBI Taxonomy" id="496056"/>
    <lineage>
        <taxon>Bacteria</taxon>
        <taxon>Pseudomonadati</taxon>
        <taxon>Bacteroidota</taxon>
        <taxon>Sphingobacteriia</taxon>
        <taxon>Sphingobacteriales</taxon>
        <taxon>Sphingobacteriaceae</taxon>
        <taxon>Anseongella</taxon>
    </lineage>
</organism>
<comment type="similarity">
    <text evidence="2">Belongs to the AlaDH/PNT family.</text>
</comment>
<keyword evidence="4" id="KW-0547">Nucleotide-binding</keyword>
<dbReference type="GO" id="GO:0005886">
    <property type="term" value="C:plasma membrane"/>
    <property type="evidence" value="ECO:0007669"/>
    <property type="project" value="TreeGrafter"/>
</dbReference>
<dbReference type="EMBL" id="SMAD01000001">
    <property type="protein sequence ID" value="TCS89966.1"/>
    <property type="molecule type" value="Genomic_DNA"/>
</dbReference>
<dbReference type="Proteomes" id="UP000295807">
    <property type="component" value="Unassembled WGS sequence"/>
</dbReference>
<dbReference type="SMART" id="SM01002">
    <property type="entry name" value="AlaDh_PNT_C"/>
    <property type="match status" value="1"/>
</dbReference>
<keyword evidence="5" id="KW-0521">NADP</keyword>
<dbReference type="GO" id="GO:0008750">
    <property type="term" value="F:proton-translocating NAD(P)+ transhydrogenase activity"/>
    <property type="evidence" value="ECO:0007669"/>
    <property type="project" value="UniProtKB-EC"/>
</dbReference>
<dbReference type="OrthoDB" id="9804592at2"/>
<name>A0A4R3KY69_9SPHI</name>
<dbReference type="Pfam" id="PF01262">
    <property type="entry name" value="AlaDh_PNT_C"/>
    <property type="match status" value="1"/>
</dbReference>
<keyword evidence="15" id="KW-1185">Reference proteome</keyword>
<evidence type="ECO:0000313" key="14">
    <source>
        <dbReference type="EMBL" id="TCS89966.1"/>
    </source>
</evidence>
<evidence type="ECO:0000256" key="11">
    <source>
        <dbReference type="ARBA" id="ARBA00084087"/>
    </source>
</evidence>
<dbReference type="AlphaFoldDB" id="A0A4R3KY69"/>
<evidence type="ECO:0000256" key="10">
    <source>
        <dbReference type="ARBA" id="ARBA00076996"/>
    </source>
</evidence>
<comment type="caution">
    <text evidence="14">The sequence shown here is derived from an EMBL/GenBank/DDBJ whole genome shotgun (WGS) entry which is preliminary data.</text>
</comment>
<dbReference type="PANTHER" id="PTHR10160">
    <property type="entry name" value="NAD(P) TRANSHYDROGENASE"/>
    <property type="match status" value="1"/>
</dbReference>
<dbReference type="InterPro" id="IPR007698">
    <property type="entry name" value="AlaDH/PNT_NAD(H)-bd"/>
</dbReference>
<dbReference type="SUPFAM" id="SSF52283">
    <property type="entry name" value="Formate/glycerate dehydrogenase catalytic domain-like"/>
    <property type="match status" value="1"/>
</dbReference>
<evidence type="ECO:0000256" key="5">
    <source>
        <dbReference type="ARBA" id="ARBA00022857"/>
    </source>
</evidence>